<name>A0A2P2PWJ6_RHIMU</name>
<sequence length="20" mass="2328">MLLCTYVLISIREVTFLLLS</sequence>
<accession>A0A2P2PWJ6</accession>
<dbReference type="AlphaFoldDB" id="A0A2P2PWJ6"/>
<proteinExistence type="predicted"/>
<organism evidence="1">
    <name type="scientific">Rhizophora mucronata</name>
    <name type="common">Asiatic mangrove</name>
    <dbReference type="NCBI Taxonomy" id="61149"/>
    <lineage>
        <taxon>Eukaryota</taxon>
        <taxon>Viridiplantae</taxon>
        <taxon>Streptophyta</taxon>
        <taxon>Embryophyta</taxon>
        <taxon>Tracheophyta</taxon>
        <taxon>Spermatophyta</taxon>
        <taxon>Magnoliopsida</taxon>
        <taxon>eudicotyledons</taxon>
        <taxon>Gunneridae</taxon>
        <taxon>Pentapetalae</taxon>
        <taxon>rosids</taxon>
        <taxon>fabids</taxon>
        <taxon>Malpighiales</taxon>
        <taxon>Rhizophoraceae</taxon>
        <taxon>Rhizophora</taxon>
    </lineage>
</organism>
<reference evidence="1" key="1">
    <citation type="submission" date="2018-02" db="EMBL/GenBank/DDBJ databases">
        <title>Rhizophora mucronata_Transcriptome.</title>
        <authorList>
            <person name="Meera S.P."/>
            <person name="Sreeshan A."/>
            <person name="Augustine A."/>
        </authorList>
    </citation>
    <scope>NUCLEOTIDE SEQUENCE</scope>
    <source>
        <tissue evidence="1">Leaf</tissue>
    </source>
</reference>
<protein>
    <submittedName>
        <fullName evidence="1">Uncharacterized protein</fullName>
    </submittedName>
</protein>
<dbReference type="EMBL" id="GGEC01078623">
    <property type="protein sequence ID" value="MBX59107.1"/>
    <property type="molecule type" value="Transcribed_RNA"/>
</dbReference>
<evidence type="ECO:0000313" key="1">
    <source>
        <dbReference type="EMBL" id="MBX59107.1"/>
    </source>
</evidence>